<feature type="region of interest" description="Disordered" evidence="7">
    <location>
        <begin position="611"/>
        <end position="640"/>
    </location>
</feature>
<feature type="compositionally biased region" description="Basic residues" evidence="7">
    <location>
        <begin position="141"/>
        <end position="150"/>
    </location>
</feature>
<dbReference type="OrthoDB" id="7765040at2759"/>
<dbReference type="PROSITE" id="PS51915">
    <property type="entry name" value="ZAD"/>
    <property type="match status" value="1"/>
</dbReference>
<evidence type="ECO:0000256" key="4">
    <source>
        <dbReference type="ARBA" id="ARBA00022833"/>
    </source>
</evidence>
<keyword evidence="10" id="KW-1185">Reference proteome</keyword>
<keyword evidence="2" id="KW-0677">Repeat</keyword>
<dbReference type="PANTHER" id="PTHR24379">
    <property type="entry name" value="KRAB AND ZINC FINGER DOMAIN-CONTAINING"/>
    <property type="match status" value="1"/>
</dbReference>
<proteinExistence type="predicted"/>
<evidence type="ECO:0000256" key="3">
    <source>
        <dbReference type="ARBA" id="ARBA00022771"/>
    </source>
</evidence>
<dbReference type="SUPFAM" id="SSF57716">
    <property type="entry name" value="Glucocorticoid receptor-like (DNA-binding domain)"/>
    <property type="match status" value="1"/>
</dbReference>
<gene>
    <name evidence="11" type="primary">LOC118281166</name>
</gene>
<feature type="region of interest" description="Disordered" evidence="7">
    <location>
        <begin position="677"/>
        <end position="740"/>
    </location>
</feature>
<dbReference type="GO" id="GO:0000981">
    <property type="term" value="F:DNA-binding transcription factor activity, RNA polymerase II-specific"/>
    <property type="evidence" value="ECO:0007669"/>
    <property type="project" value="TreeGrafter"/>
</dbReference>
<dbReference type="InterPro" id="IPR036236">
    <property type="entry name" value="Znf_C2H2_sf"/>
</dbReference>
<sequence>MSKMDRQLNSTKDKQTIYEIYRACRLCGAGAGYKMPIIQNVIDLGDSEIELRQKVRECVQIEVHQDDKMPPLICELCVDKVNDFYEFLEMCRQTNKRTRLRLGLPPQSMPKGAPDAGECILGLTEPVYVNDDSDDGEPLSKQKKTTKVKVRREPELKVKLEHTIPDTRNTRFTRRAPTPPRSTRQRQNSKEDNGSLNRSKESKSKSPKVTPKSILKRESEDDDSLLTPRLKRSRDREPVKLDTKVKKVKIAIKPASPPKSSPKSSKPGKSAKSTPPPKRSASPPRLYQCAVCGQNNKTPQANSNHQRSHTVGFTNPKLACNPCGEWFRSPDEATAHHRRHRSKHIPYTCSRCTANFRLLAAYDEHFGTDQCIPFPEMPDVKCEVCWHLFATNKLYRDHRCLGEENRPGGKCSKCKRNYALLRNLKKHEPTCTARKKGELNVDPELLKQLQPMQVRVSRCDPLLRNVKQEHYDVSNVPYDYGLDKNCYYPYITGLRIKREPYLDHMVTIRDDIKNEFYAAEDYVHWDSESESEAESCSLIPNSSVKEKKIDSLANLSLKTLFSRRCLGKVPKKRRKVKPEKNLFDSLLNEEDDVSNDINNIINNLQDYVDNDNGDKNNEFNDSANSDVVDGNGGVFNDSSAISNDESEISVECNVTSSNLTSANDNDSSCVSNMNNGNIINDNEVRNNGDTISDLGNSENNDFSRLSNENKVDNCSSKDDSDSIKVFNENSQDSNSIGTASESLLQDYTQNDVISENYKDNDNNSHNNEINQSENDNTSLDSNLTENNSNLTENNDVKDGCNDNNRYVGNNDVKNTVSVIVSNDRIKNDLDEDAKLMAALDAEIGENNDVSRSNVDSYNDIMQSKTTELIAEEYHFDS</sequence>
<feature type="binding site" evidence="6">
    <location>
        <position position="74"/>
    </location>
    <ligand>
        <name>Zn(2+)</name>
        <dbReference type="ChEBI" id="CHEBI:29105"/>
    </ligand>
</feature>
<feature type="region of interest" description="Disordered" evidence="7">
    <location>
        <begin position="130"/>
        <end position="285"/>
    </location>
</feature>
<dbReference type="Proteomes" id="UP000829999">
    <property type="component" value="Chromosome 19"/>
</dbReference>
<dbReference type="Gene3D" id="3.30.160.60">
    <property type="entry name" value="Classic Zinc Finger"/>
    <property type="match status" value="1"/>
</dbReference>
<dbReference type="RefSeq" id="XP_050556413.1">
    <property type="nucleotide sequence ID" value="XM_050700456.1"/>
</dbReference>
<dbReference type="Gene3D" id="3.40.1800.20">
    <property type="match status" value="1"/>
</dbReference>
<feature type="compositionally biased region" description="Polar residues" evidence="7">
    <location>
        <begin position="727"/>
        <end position="740"/>
    </location>
</feature>
<dbReference type="PROSITE" id="PS50157">
    <property type="entry name" value="ZINC_FINGER_C2H2_2"/>
    <property type="match status" value="2"/>
</dbReference>
<feature type="domain" description="C2H2-type" evidence="8">
    <location>
        <begin position="318"/>
        <end position="345"/>
    </location>
</feature>
<evidence type="ECO:0000256" key="1">
    <source>
        <dbReference type="ARBA" id="ARBA00022723"/>
    </source>
</evidence>
<dbReference type="PANTHER" id="PTHR24379:SF127">
    <property type="entry name" value="BLOODY FINGERS-RELATED"/>
    <property type="match status" value="1"/>
</dbReference>
<accession>A0A9R0E043</accession>
<evidence type="ECO:0000256" key="7">
    <source>
        <dbReference type="SAM" id="MobiDB-lite"/>
    </source>
</evidence>
<feature type="domain" description="ZAD" evidence="9">
    <location>
        <begin position="22"/>
        <end position="101"/>
    </location>
</feature>
<evidence type="ECO:0000313" key="11">
    <source>
        <dbReference type="RefSeq" id="XP_050556413.1"/>
    </source>
</evidence>
<protein>
    <submittedName>
        <fullName evidence="11">Uncharacterized protein LOC118281166</fullName>
    </submittedName>
</protein>
<feature type="compositionally biased region" description="Polar residues" evidence="7">
    <location>
        <begin position="688"/>
        <end position="706"/>
    </location>
</feature>
<feature type="binding site" evidence="6">
    <location>
        <position position="77"/>
    </location>
    <ligand>
        <name>Zn(2+)</name>
        <dbReference type="ChEBI" id="CHEBI:29105"/>
    </ligand>
</feature>
<dbReference type="PROSITE" id="PS00028">
    <property type="entry name" value="ZINC_FINGER_C2H2_1"/>
    <property type="match status" value="1"/>
</dbReference>
<dbReference type="InterPro" id="IPR012934">
    <property type="entry name" value="Znf_AD"/>
</dbReference>
<feature type="domain" description="C2H2-type" evidence="8">
    <location>
        <begin position="287"/>
        <end position="310"/>
    </location>
</feature>
<feature type="compositionally biased region" description="Low complexity" evidence="7">
    <location>
        <begin position="261"/>
        <end position="273"/>
    </location>
</feature>
<feature type="compositionally biased region" description="Basic and acidic residues" evidence="7">
    <location>
        <begin position="234"/>
        <end position="245"/>
    </location>
</feature>
<organism evidence="10 11">
    <name type="scientific">Spodoptera frugiperda</name>
    <name type="common">Fall armyworm</name>
    <dbReference type="NCBI Taxonomy" id="7108"/>
    <lineage>
        <taxon>Eukaryota</taxon>
        <taxon>Metazoa</taxon>
        <taxon>Ecdysozoa</taxon>
        <taxon>Arthropoda</taxon>
        <taxon>Hexapoda</taxon>
        <taxon>Insecta</taxon>
        <taxon>Pterygota</taxon>
        <taxon>Neoptera</taxon>
        <taxon>Endopterygota</taxon>
        <taxon>Lepidoptera</taxon>
        <taxon>Glossata</taxon>
        <taxon>Ditrysia</taxon>
        <taxon>Noctuoidea</taxon>
        <taxon>Noctuidae</taxon>
        <taxon>Amphipyrinae</taxon>
        <taxon>Spodoptera</taxon>
    </lineage>
</organism>
<dbReference type="GeneID" id="118281166"/>
<reference evidence="11" key="1">
    <citation type="submission" date="2025-08" db="UniProtKB">
        <authorList>
            <consortium name="RefSeq"/>
        </authorList>
    </citation>
    <scope>IDENTIFICATION</scope>
    <source>
        <tissue evidence="11">Whole larval tissue</tissue>
    </source>
</reference>
<evidence type="ECO:0000259" key="9">
    <source>
        <dbReference type="PROSITE" id="PS51915"/>
    </source>
</evidence>
<dbReference type="AlphaFoldDB" id="A0A9R0E043"/>
<dbReference type="SMART" id="SM00355">
    <property type="entry name" value="ZnF_C2H2"/>
    <property type="match status" value="2"/>
</dbReference>
<dbReference type="SMART" id="SM00868">
    <property type="entry name" value="zf-AD"/>
    <property type="match status" value="1"/>
</dbReference>
<feature type="compositionally biased region" description="Basic and acidic residues" evidence="7">
    <location>
        <begin position="151"/>
        <end position="169"/>
    </location>
</feature>
<feature type="region of interest" description="Disordered" evidence="7">
    <location>
        <begin position="754"/>
        <end position="800"/>
    </location>
</feature>
<evidence type="ECO:0000256" key="2">
    <source>
        <dbReference type="ARBA" id="ARBA00022737"/>
    </source>
</evidence>
<evidence type="ECO:0000313" key="10">
    <source>
        <dbReference type="Proteomes" id="UP000829999"/>
    </source>
</evidence>
<feature type="compositionally biased region" description="Basic and acidic residues" evidence="7">
    <location>
        <begin position="188"/>
        <end position="204"/>
    </location>
</feature>
<keyword evidence="1 6" id="KW-0479">Metal-binding</keyword>
<dbReference type="GO" id="GO:0000977">
    <property type="term" value="F:RNA polymerase II transcription regulatory region sequence-specific DNA binding"/>
    <property type="evidence" value="ECO:0007669"/>
    <property type="project" value="TreeGrafter"/>
</dbReference>
<evidence type="ECO:0000259" key="8">
    <source>
        <dbReference type="PROSITE" id="PS50157"/>
    </source>
</evidence>
<dbReference type="GO" id="GO:0008270">
    <property type="term" value="F:zinc ion binding"/>
    <property type="evidence" value="ECO:0007669"/>
    <property type="project" value="UniProtKB-UniRule"/>
</dbReference>
<feature type="binding site" evidence="6">
    <location>
        <position position="24"/>
    </location>
    <ligand>
        <name>Zn(2+)</name>
        <dbReference type="ChEBI" id="CHEBI:29105"/>
    </ligand>
</feature>
<evidence type="ECO:0000256" key="6">
    <source>
        <dbReference type="PROSITE-ProRule" id="PRU01263"/>
    </source>
</evidence>
<dbReference type="Pfam" id="PF07776">
    <property type="entry name" value="zf-AD"/>
    <property type="match status" value="1"/>
</dbReference>
<dbReference type="SUPFAM" id="SSF57667">
    <property type="entry name" value="beta-beta-alpha zinc fingers"/>
    <property type="match status" value="1"/>
</dbReference>
<name>A0A9R0E043_SPOFR</name>
<feature type="compositionally biased region" description="Basic and acidic residues" evidence="7">
    <location>
        <begin position="707"/>
        <end position="722"/>
    </location>
</feature>
<feature type="compositionally biased region" description="Low complexity" evidence="7">
    <location>
        <begin position="677"/>
        <end position="687"/>
    </location>
</feature>
<dbReference type="GO" id="GO:0005634">
    <property type="term" value="C:nucleus"/>
    <property type="evidence" value="ECO:0007669"/>
    <property type="project" value="InterPro"/>
</dbReference>
<evidence type="ECO:0000256" key="5">
    <source>
        <dbReference type="PROSITE-ProRule" id="PRU00042"/>
    </source>
</evidence>
<keyword evidence="4 6" id="KW-0862">Zinc</keyword>
<keyword evidence="3 5" id="KW-0863">Zinc-finger</keyword>
<feature type="compositionally biased region" description="Low complexity" evidence="7">
    <location>
        <begin position="763"/>
        <end position="793"/>
    </location>
</feature>
<dbReference type="InterPro" id="IPR013087">
    <property type="entry name" value="Znf_C2H2_type"/>
</dbReference>
<feature type="binding site" evidence="6">
    <location>
        <position position="27"/>
    </location>
    <ligand>
        <name>Zn(2+)</name>
        <dbReference type="ChEBI" id="CHEBI:29105"/>
    </ligand>
</feature>